<keyword evidence="1" id="KW-0472">Membrane</keyword>
<dbReference type="RefSeq" id="WP_322410176.1">
    <property type="nucleotide sequence ID" value="NZ_CP139779.1"/>
</dbReference>
<dbReference type="EMBL" id="CP139779">
    <property type="protein sequence ID" value="WQB70041.1"/>
    <property type="molecule type" value="Genomic_DNA"/>
</dbReference>
<evidence type="ECO:0008006" key="4">
    <source>
        <dbReference type="Google" id="ProtNLM"/>
    </source>
</evidence>
<feature type="transmembrane region" description="Helical" evidence="1">
    <location>
        <begin position="146"/>
        <end position="167"/>
    </location>
</feature>
<feature type="transmembrane region" description="Helical" evidence="1">
    <location>
        <begin position="35"/>
        <end position="55"/>
    </location>
</feature>
<protein>
    <recommendedName>
        <fullName evidence="4">DUF2127 domain-containing protein</fullName>
    </recommendedName>
</protein>
<gene>
    <name evidence="2" type="ORF">T9R20_15290</name>
</gene>
<evidence type="ECO:0000313" key="3">
    <source>
        <dbReference type="Proteomes" id="UP001324533"/>
    </source>
</evidence>
<reference evidence="2 3" key="1">
    <citation type="submission" date="2023-06" db="EMBL/GenBank/DDBJ databases">
        <title>Rock-solubilizing bacteria, Microbacterium invictum, promotes re-establishment of vegetation in rocky wasteland by accelerating rock bio-weathering and reshaping soil bacterial community.</title>
        <authorList>
            <person name="Liu C."/>
        </authorList>
    </citation>
    <scope>NUCLEOTIDE SEQUENCE [LARGE SCALE GENOMIC DNA]</scope>
    <source>
        <strain evidence="2 3">X-18</strain>
    </source>
</reference>
<keyword evidence="1" id="KW-0812">Transmembrane</keyword>
<feature type="transmembrane region" description="Helical" evidence="1">
    <location>
        <begin position="115"/>
        <end position="134"/>
    </location>
</feature>
<proteinExistence type="predicted"/>
<feature type="transmembrane region" description="Helical" evidence="1">
    <location>
        <begin position="85"/>
        <end position="108"/>
    </location>
</feature>
<keyword evidence="1" id="KW-1133">Transmembrane helix</keyword>
<accession>A0ABZ0V9M9</accession>
<evidence type="ECO:0000256" key="1">
    <source>
        <dbReference type="SAM" id="Phobius"/>
    </source>
</evidence>
<organism evidence="2 3">
    <name type="scientific">Microbacterium invictum</name>
    <dbReference type="NCBI Taxonomy" id="515415"/>
    <lineage>
        <taxon>Bacteria</taxon>
        <taxon>Bacillati</taxon>
        <taxon>Actinomycetota</taxon>
        <taxon>Actinomycetes</taxon>
        <taxon>Micrococcales</taxon>
        <taxon>Microbacteriaceae</taxon>
        <taxon>Microbacterium</taxon>
    </lineage>
</organism>
<keyword evidence="3" id="KW-1185">Reference proteome</keyword>
<evidence type="ECO:0000313" key="2">
    <source>
        <dbReference type="EMBL" id="WQB70041.1"/>
    </source>
</evidence>
<sequence>MKSTDHPKKRVAFEPAERLLQPTGYDPGMKRPPSIVAGALLVVLGVLAGVAWVIASSGVWPEWVGEVAAIIGGDDVPDRVEQSTYLLFAVLSGLFLAVEATLALLVFLGVNWARVLVMVFAALTISAAFVRWWVEDQEIEITTTFISLGIDILILLALSSRSAAAYARRRER</sequence>
<dbReference type="Proteomes" id="UP001324533">
    <property type="component" value="Chromosome"/>
</dbReference>
<name>A0ABZ0V9M9_9MICO</name>